<name>A0A1N7B9Y6_9EURY</name>
<dbReference type="AlphaFoldDB" id="A0A1N7B9Y6"/>
<evidence type="ECO:0000313" key="2">
    <source>
        <dbReference type="EMBL" id="SIR48104.1"/>
    </source>
</evidence>
<dbReference type="RefSeq" id="WP_084186263.1">
    <property type="nucleotide sequence ID" value="NZ_FTNO01000002.1"/>
</dbReference>
<dbReference type="OrthoDB" id="270566at2157"/>
<gene>
    <name evidence="2" type="ORF">SAMN05421858_2429</name>
</gene>
<accession>A0A1N7B9Y6</accession>
<feature type="region of interest" description="Disordered" evidence="1">
    <location>
        <begin position="96"/>
        <end position="128"/>
    </location>
</feature>
<evidence type="ECO:0000313" key="3">
    <source>
        <dbReference type="Proteomes" id="UP000186914"/>
    </source>
</evidence>
<feature type="region of interest" description="Disordered" evidence="1">
    <location>
        <begin position="25"/>
        <end position="61"/>
    </location>
</feature>
<sequence length="128" mass="13160">MVSGYSRRDALQFGGVALTLLAGCTTSSTPESQSTTSTTETKATAQTSTTSATTTDTASVTVDNVRATPTVVAPNSPDSIGTIGERDEQFVLATVASDGKPLPNQDEVTLETAADTYTPTEPSSMHAL</sequence>
<reference evidence="3" key="1">
    <citation type="submission" date="2017-01" db="EMBL/GenBank/DDBJ databases">
        <authorList>
            <person name="Varghese N."/>
            <person name="Submissions S."/>
        </authorList>
    </citation>
    <scope>NUCLEOTIDE SEQUENCE [LARGE SCALE GENOMIC DNA]</scope>
    <source>
        <strain evidence="3">CGMCC 1.7737</strain>
    </source>
</reference>
<feature type="compositionally biased region" description="Polar residues" evidence="1">
    <location>
        <begin position="115"/>
        <end position="128"/>
    </location>
</feature>
<dbReference type="Proteomes" id="UP000186914">
    <property type="component" value="Unassembled WGS sequence"/>
</dbReference>
<evidence type="ECO:0000256" key="1">
    <source>
        <dbReference type="SAM" id="MobiDB-lite"/>
    </source>
</evidence>
<dbReference type="PROSITE" id="PS51257">
    <property type="entry name" value="PROKAR_LIPOPROTEIN"/>
    <property type="match status" value="1"/>
</dbReference>
<organism evidence="2 3">
    <name type="scientific">Haladaptatus litoreus</name>
    <dbReference type="NCBI Taxonomy" id="553468"/>
    <lineage>
        <taxon>Archaea</taxon>
        <taxon>Methanobacteriati</taxon>
        <taxon>Methanobacteriota</taxon>
        <taxon>Stenosarchaea group</taxon>
        <taxon>Halobacteria</taxon>
        <taxon>Halobacteriales</taxon>
        <taxon>Haladaptataceae</taxon>
        <taxon>Haladaptatus</taxon>
    </lineage>
</organism>
<protein>
    <submittedName>
        <fullName evidence="2">Uncharacterized protein</fullName>
    </submittedName>
</protein>
<dbReference type="EMBL" id="FTNO01000002">
    <property type="protein sequence ID" value="SIR48104.1"/>
    <property type="molecule type" value="Genomic_DNA"/>
</dbReference>
<proteinExistence type="predicted"/>
<keyword evidence="3" id="KW-1185">Reference proteome</keyword>